<accession>A0A5B9MLM2</accession>
<dbReference type="EC" id="3.1.6.1" evidence="8"/>
<keyword evidence="9" id="KW-1185">Reference proteome</keyword>
<organism evidence="8 9">
    <name type="scientific">Stieleria maiorica</name>
    <dbReference type="NCBI Taxonomy" id="2795974"/>
    <lineage>
        <taxon>Bacteria</taxon>
        <taxon>Pseudomonadati</taxon>
        <taxon>Planctomycetota</taxon>
        <taxon>Planctomycetia</taxon>
        <taxon>Pirellulales</taxon>
        <taxon>Pirellulaceae</taxon>
        <taxon>Stieleria</taxon>
    </lineage>
</organism>
<dbReference type="SUPFAM" id="SSF53649">
    <property type="entry name" value="Alkaline phosphatase-like"/>
    <property type="match status" value="1"/>
</dbReference>
<evidence type="ECO:0000313" key="9">
    <source>
        <dbReference type="Proteomes" id="UP000321353"/>
    </source>
</evidence>
<evidence type="ECO:0000256" key="6">
    <source>
        <dbReference type="ARBA" id="ARBA00022837"/>
    </source>
</evidence>
<name>A0A5B9MLM2_9BACT</name>
<evidence type="ECO:0000256" key="4">
    <source>
        <dbReference type="ARBA" id="ARBA00022729"/>
    </source>
</evidence>
<proteinExistence type="inferred from homology"/>
<dbReference type="Pfam" id="PF00884">
    <property type="entry name" value="Sulfatase"/>
    <property type="match status" value="1"/>
</dbReference>
<dbReference type="Proteomes" id="UP000321353">
    <property type="component" value="Chromosome"/>
</dbReference>
<dbReference type="PANTHER" id="PTHR42693:SF42">
    <property type="entry name" value="ARYLSULFATASE G"/>
    <property type="match status" value="1"/>
</dbReference>
<dbReference type="KEGG" id="smam:Mal15_53860"/>
<dbReference type="CDD" id="cd16144">
    <property type="entry name" value="ARS_like"/>
    <property type="match status" value="1"/>
</dbReference>
<dbReference type="InterPro" id="IPR000917">
    <property type="entry name" value="Sulfatase_N"/>
</dbReference>
<keyword evidence="6" id="KW-0106">Calcium</keyword>
<dbReference type="InterPro" id="IPR050738">
    <property type="entry name" value="Sulfatase"/>
</dbReference>
<evidence type="ECO:0000256" key="1">
    <source>
        <dbReference type="ARBA" id="ARBA00001913"/>
    </source>
</evidence>
<comment type="similarity">
    <text evidence="2">Belongs to the sulfatase family.</text>
</comment>
<keyword evidence="4" id="KW-0732">Signal</keyword>
<dbReference type="Gene3D" id="3.40.720.10">
    <property type="entry name" value="Alkaline Phosphatase, subunit A"/>
    <property type="match status" value="1"/>
</dbReference>
<sequence>MMQSRMMRPLAYGWLLAVLIGMPGAASKGVAEASDPPNILFILADDLAWSDLGCYGHPWHQTPNIDRLAAGGVRLNHAYASAPICSASRASLMTGKTTARLGFEFVTKDKPGFQKIEGTTLLQAPPLTLDLPLAESTVAEHLSGLGYQTAFFGKWHLNQHHGGYLGWSPTHGPAAQGFETAVEDFGAHPYSWKRNPVKTIERVGEYAPDSMVDQVCQYLGKKHERPFFAMASSFFVHTPVRTPCKWLVDRFDRSIPQGIANRDQRVTYAAFLQTLDHHVGRMLNALDASGQADNTLVVFMSDNGGHPEYVSNAPLRGSKWNLYEGGIRVPMIAKWPGEIDAATESDTPVVGYDLLPTFVDVAGGVVDDVDGVSIRGVLQGESVALERSLIWHFPYYHPERGYKDAKRSIGIDDFCVSQTRPQSALRRDRYKLLWFAEDDRVELYDLESDPGEQHDLSATSAEIAGTLRRELRLKLKSMNARMATPVE</sequence>
<evidence type="ECO:0000256" key="3">
    <source>
        <dbReference type="ARBA" id="ARBA00022723"/>
    </source>
</evidence>
<feature type="domain" description="Sulfatase N-terminal" evidence="7">
    <location>
        <begin position="37"/>
        <end position="363"/>
    </location>
</feature>
<keyword evidence="3" id="KW-0479">Metal-binding</keyword>
<protein>
    <submittedName>
        <fullName evidence="8">Arylsulfatase</fullName>
        <ecNumber evidence="8">3.1.6.1</ecNumber>
    </submittedName>
</protein>
<comment type="cofactor">
    <cofactor evidence="1">
        <name>Ca(2+)</name>
        <dbReference type="ChEBI" id="CHEBI:29108"/>
    </cofactor>
</comment>
<evidence type="ECO:0000259" key="7">
    <source>
        <dbReference type="Pfam" id="PF00884"/>
    </source>
</evidence>
<reference evidence="8 9" key="1">
    <citation type="submission" date="2019-02" db="EMBL/GenBank/DDBJ databases">
        <title>Planctomycetal bacteria perform biofilm scaping via a novel small molecule.</title>
        <authorList>
            <person name="Jeske O."/>
            <person name="Boedeker C."/>
            <person name="Wiegand S."/>
            <person name="Breitling P."/>
            <person name="Kallscheuer N."/>
            <person name="Jogler M."/>
            <person name="Rohde M."/>
            <person name="Petersen J."/>
            <person name="Medema M.H."/>
            <person name="Surup F."/>
            <person name="Jogler C."/>
        </authorList>
    </citation>
    <scope>NUCLEOTIDE SEQUENCE [LARGE SCALE GENOMIC DNA]</scope>
    <source>
        <strain evidence="8 9">Mal15</strain>
    </source>
</reference>
<dbReference type="EMBL" id="CP036264">
    <property type="protein sequence ID" value="QEG01310.1"/>
    <property type="molecule type" value="Genomic_DNA"/>
</dbReference>
<dbReference type="PANTHER" id="PTHR42693">
    <property type="entry name" value="ARYLSULFATASE FAMILY MEMBER"/>
    <property type="match status" value="1"/>
</dbReference>
<dbReference type="GO" id="GO:0046872">
    <property type="term" value="F:metal ion binding"/>
    <property type="evidence" value="ECO:0007669"/>
    <property type="project" value="UniProtKB-KW"/>
</dbReference>
<dbReference type="GO" id="GO:0004065">
    <property type="term" value="F:arylsulfatase activity"/>
    <property type="evidence" value="ECO:0007669"/>
    <property type="project" value="UniProtKB-EC"/>
</dbReference>
<dbReference type="AlphaFoldDB" id="A0A5B9MLM2"/>
<dbReference type="Gene3D" id="3.30.1120.10">
    <property type="match status" value="1"/>
</dbReference>
<gene>
    <name evidence="8" type="ORF">Mal15_53860</name>
</gene>
<evidence type="ECO:0000313" key="8">
    <source>
        <dbReference type="EMBL" id="QEG01310.1"/>
    </source>
</evidence>
<dbReference type="InterPro" id="IPR017850">
    <property type="entry name" value="Alkaline_phosphatase_core_sf"/>
</dbReference>
<keyword evidence="5 8" id="KW-0378">Hydrolase</keyword>
<evidence type="ECO:0000256" key="5">
    <source>
        <dbReference type="ARBA" id="ARBA00022801"/>
    </source>
</evidence>
<dbReference type="RefSeq" id="WP_233903035.1">
    <property type="nucleotide sequence ID" value="NZ_CP036264.1"/>
</dbReference>
<evidence type="ECO:0000256" key="2">
    <source>
        <dbReference type="ARBA" id="ARBA00008779"/>
    </source>
</evidence>